<dbReference type="InterPro" id="IPR027417">
    <property type="entry name" value="P-loop_NTPase"/>
</dbReference>
<dbReference type="Proteomes" id="UP000291793">
    <property type="component" value="Unassembled WGS sequence"/>
</dbReference>
<sequence>MITADEIHFAEWQVWPQLRILLHRGKPVRISARAFDVLVVLLRAEGKAVNKETLLTQVWGNDIVEENNLQAHISAIRRVLGHDRHLLITEFGCGYRFNITSVPSQTPLESVRPAPVVTPILASILGRDKAVQEVCALLNQHQMVTITGPGGVGKTRLAWEVVNLVRTHFPDGIYVAELAHITETSGLLSVFSQALHLPLAAVEHDADLRQQLARRRCLLLIDNCEHVISELEPVATLLLTQAPHIRLLLTSQVALQIAGEQQYLLPPLQVPEKKINDNKALMSFASVRLFIERVQANRHDFHPSDSELPLIGELCRHLDGLPLAIELAASRLPVMSISEVYSRLEDRFQLLSNTLSARVPRHQKIVTTLEWTYQLLNAREQQLFRTLGIFTDSFSMKSVNDFLETEDKDSWQVIDDLQRLLSLSLIQTRHQVPVTRFRLLETMRQFACTKLRQAGEYDGLMARFVDYYKVLVEQARNDWLMLPTEQWRERYGHILNDLRRVLQQTLPEGRDASTGLEILQAMTPFWIEYSLYDECQRHIYPLLDEKRSRIVLTLRQRMNLCAAAGKASTWAKGPTSETHSAWQTALTLAEKLDDKEICLQAHYGLWLYCLRTGELNKSRQHAQSMYELARAINDAEAQATGLRILGVSLHFLGQHVAGRNDLLQSLAWYDRESASHSFRFGLDQETAGQAFLSRLLWVQGEYQAARQMAWRGIKKAARLQHACSLCCALAEGACMTAALDRKPRWVIKAANWLIRVAEKHDLYFWKTYGELFLVWAKRFSHTDVSQTTLFSSLQAMGLDWQYSPLLSEIDSGLSQQSATLDHENWCAPELMRLSAAQLPPQEQRLMLEQALGKARQQQAHGWALRIAYSLATLQAQAGETFAAKQLIENVLQGVDGADRAPDVRKALALRARLVA</sequence>
<keyword evidence="1 2" id="KW-0238">DNA-binding</keyword>
<dbReference type="OrthoDB" id="9811542at2"/>
<dbReference type="InterPro" id="IPR001867">
    <property type="entry name" value="OmpR/PhoB-type_DNA-bd"/>
</dbReference>
<comment type="caution">
    <text evidence="4">The sequence shown here is derived from an EMBL/GenBank/DDBJ whole genome shotgun (WGS) entry which is preliminary data.</text>
</comment>
<evidence type="ECO:0000256" key="2">
    <source>
        <dbReference type="PROSITE-ProRule" id="PRU01091"/>
    </source>
</evidence>
<evidence type="ECO:0000313" key="4">
    <source>
        <dbReference type="EMBL" id="TCB96376.1"/>
    </source>
</evidence>
<dbReference type="InterPro" id="IPR011990">
    <property type="entry name" value="TPR-like_helical_dom_sf"/>
</dbReference>
<dbReference type="Gene3D" id="3.40.50.300">
    <property type="entry name" value="P-loop containing nucleotide triphosphate hydrolases"/>
    <property type="match status" value="1"/>
</dbReference>
<dbReference type="SUPFAM" id="SSF46894">
    <property type="entry name" value="C-terminal effector domain of the bipartite response regulators"/>
    <property type="match status" value="1"/>
</dbReference>
<accession>A0A4R0GH18</accession>
<dbReference type="Gene3D" id="1.10.10.10">
    <property type="entry name" value="Winged helix-like DNA-binding domain superfamily/Winged helix DNA-binding domain"/>
    <property type="match status" value="1"/>
</dbReference>
<dbReference type="Gene3D" id="1.25.40.10">
    <property type="entry name" value="Tetratricopeptide repeat domain"/>
    <property type="match status" value="1"/>
</dbReference>
<dbReference type="InterPro" id="IPR002182">
    <property type="entry name" value="NB-ARC"/>
</dbReference>
<dbReference type="PANTHER" id="PTHR47691">
    <property type="entry name" value="REGULATOR-RELATED"/>
    <property type="match status" value="1"/>
</dbReference>
<evidence type="ECO:0000313" key="5">
    <source>
        <dbReference type="Proteomes" id="UP000291793"/>
    </source>
</evidence>
<dbReference type="PROSITE" id="PS51755">
    <property type="entry name" value="OMPR_PHOB"/>
    <property type="match status" value="1"/>
</dbReference>
<proteinExistence type="predicted"/>
<dbReference type="GO" id="GO:0043531">
    <property type="term" value="F:ADP binding"/>
    <property type="evidence" value="ECO:0007669"/>
    <property type="project" value="InterPro"/>
</dbReference>
<dbReference type="Pfam" id="PF00931">
    <property type="entry name" value="NB-ARC"/>
    <property type="match status" value="1"/>
</dbReference>
<dbReference type="PANTHER" id="PTHR47691:SF3">
    <property type="entry name" value="HTH-TYPE TRANSCRIPTIONAL REGULATOR RV0890C-RELATED"/>
    <property type="match status" value="1"/>
</dbReference>
<dbReference type="EMBL" id="SJOP01000039">
    <property type="protein sequence ID" value="TCB96376.1"/>
    <property type="molecule type" value="Genomic_DNA"/>
</dbReference>
<evidence type="ECO:0000259" key="3">
    <source>
        <dbReference type="PROSITE" id="PS51755"/>
    </source>
</evidence>
<dbReference type="SMART" id="SM00862">
    <property type="entry name" value="Trans_reg_C"/>
    <property type="match status" value="1"/>
</dbReference>
<protein>
    <submittedName>
        <fullName evidence="4">Transcriptional regulator</fullName>
    </submittedName>
</protein>
<feature type="domain" description="OmpR/PhoB-type" evidence="3">
    <location>
        <begin position="4"/>
        <end position="99"/>
    </location>
</feature>
<organism evidence="4 5">
    <name type="scientific">Kosakonia quasisacchari</name>
    <dbReference type="NCBI Taxonomy" id="2529380"/>
    <lineage>
        <taxon>Bacteria</taxon>
        <taxon>Pseudomonadati</taxon>
        <taxon>Pseudomonadota</taxon>
        <taxon>Gammaproteobacteria</taxon>
        <taxon>Enterobacterales</taxon>
        <taxon>Enterobacteriaceae</taxon>
        <taxon>Kosakonia</taxon>
    </lineage>
</organism>
<keyword evidence="5" id="KW-1185">Reference proteome</keyword>
<dbReference type="SUPFAM" id="SSF52540">
    <property type="entry name" value="P-loop containing nucleoside triphosphate hydrolases"/>
    <property type="match status" value="1"/>
</dbReference>
<name>A0A4R0GH18_9ENTR</name>
<evidence type="ECO:0000256" key="1">
    <source>
        <dbReference type="ARBA" id="ARBA00023125"/>
    </source>
</evidence>
<gene>
    <name evidence="4" type="ORF">E0L21_24030</name>
</gene>
<feature type="DNA-binding region" description="OmpR/PhoB-type" evidence="2">
    <location>
        <begin position="4"/>
        <end position="99"/>
    </location>
</feature>
<dbReference type="PRINTS" id="PR00364">
    <property type="entry name" value="DISEASERSIST"/>
</dbReference>
<dbReference type="Pfam" id="PF00486">
    <property type="entry name" value="Trans_reg_C"/>
    <property type="match status" value="1"/>
</dbReference>
<dbReference type="GO" id="GO:0000160">
    <property type="term" value="P:phosphorelay signal transduction system"/>
    <property type="evidence" value="ECO:0007669"/>
    <property type="project" value="InterPro"/>
</dbReference>
<dbReference type="InterPro" id="IPR016032">
    <property type="entry name" value="Sig_transdc_resp-reg_C-effctor"/>
</dbReference>
<dbReference type="RefSeq" id="WP_131413743.1">
    <property type="nucleotide sequence ID" value="NZ_SJOP01000039.1"/>
</dbReference>
<dbReference type="AlphaFoldDB" id="A0A4R0GH18"/>
<dbReference type="GO" id="GO:0003677">
    <property type="term" value="F:DNA binding"/>
    <property type="evidence" value="ECO:0007669"/>
    <property type="project" value="UniProtKB-UniRule"/>
</dbReference>
<dbReference type="GO" id="GO:0006355">
    <property type="term" value="P:regulation of DNA-templated transcription"/>
    <property type="evidence" value="ECO:0007669"/>
    <property type="project" value="InterPro"/>
</dbReference>
<dbReference type="CDD" id="cd00383">
    <property type="entry name" value="trans_reg_C"/>
    <property type="match status" value="1"/>
</dbReference>
<dbReference type="InterPro" id="IPR036388">
    <property type="entry name" value="WH-like_DNA-bd_sf"/>
</dbReference>
<reference evidence="4 5" key="1">
    <citation type="submission" date="2019-02" db="EMBL/GenBank/DDBJ databases">
        <title>The draft genome of Kosakonia quasisacchari strain WCHKQ120001.</title>
        <authorList>
            <person name="Wang C."/>
            <person name="Feng Y."/>
            <person name="Zong Z."/>
        </authorList>
    </citation>
    <scope>NUCLEOTIDE SEQUENCE [LARGE SCALE GENOMIC DNA]</scope>
    <source>
        <strain evidence="4 5">WCHKQ120001</strain>
    </source>
</reference>